<sequence>MAKTIELFPPNLREDKNIQAFASILDKVFSELTEQDLQKLFIYTINSQPEEVLDWLAWQFHVEGYDLSESLEEKRNLVKSAIELHRYKGTKHAIEKVLKALNISGEVKEWFEYGGEPYKFKIELGIQNREITPELRDKLLQLINEYKNERSWLEEILLSYLAVGAFPFAIGQIAETESFSECQTELEWLASGSIPLAVSSVAETEAVADMEA</sequence>
<organism evidence="1 2">
    <name type="scientific">Desulfurobacterium indicum</name>
    <dbReference type="NCBI Taxonomy" id="1914305"/>
    <lineage>
        <taxon>Bacteria</taxon>
        <taxon>Pseudomonadati</taxon>
        <taxon>Aquificota</taxon>
        <taxon>Aquificia</taxon>
        <taxon>Desulfurobacteriales</taxon>
        <taxon>Desulfurobacteriaceae</taxon>
        <taxon>Desulfurobacterium</taxon>
    </lineage>
</organism>
<evidence type="ECO:0000313" key="2">
    <source>
        <dbReference type="Proteomes" id="UP000187408"/>
    </source>
</evidence>
<dbReference type="NCBIfam" id="TIGR01634">
    <property type="entry name" value="tail_P2_I"/>
    <property type="match status" value="1"/>
</dbReference>
<accession>A0A1R1MK88</accession>
<dbReference type="AlphaFoldDB" id="A0A1R1MK88"/>
<gene>
    <name evidence="1" type="ORF">BLW93_06370</name>
</gene>
<dbReference type="Pfam" id="PF09684">
    <property type="entry name" value="Tail_P2_I"/>
    <property type="match status" value="1"/>
</dbReference>
<evidence type="ECO:0000313" key="1">
    <source>
        <dbReference type="EMBL" id="OMH40228.1"/>
    </source>
</evidence>
<proteinExistence type="predicted"/>
<dbReference type="OrthoDB" id="90759at2"/>
<dbReference type="RefSeq" id="WP_076713266.1">
    <property type="nucleotide sequence ID" value="NZ_MOEN01000023.1"/>
</dbReference>
<name>A0A1R1MK88_9BACT</name>
<dbReference type="STRING" id="1914305.BLW93_06370"/>
<dbReference type="InterPro" id="IPR006521">
    <property type="entry name" value="Tail_protein_I"/>
</dbReference>
<dbReference type="EMBL" id="MOEN01000023">
    <property type="protein sequence ID" value="OMH40228.1"/>
    <property type="molecule type" value="Genomic_DNA"/>
</dbReference>
<reference evidence="1 2" key="1">
    <citation type="submission" date="2016-10" db="EMBL/GenBank/DDBJ databases">
        <title>Genome sequence of a sulfur-reducing bacterium Desulfurobacterium indicum K6013.</title>
        <authorList>
            <person name="Cao J."/>
            <person name="Shao Z."/>
            <person name="Alain K."/>
            <person name="Jebbar M."/>
        </authorList>
    </citation>
    <scope>NUCLEOTIDE SEQUENCE [LARGE SCALE GENOMIC DNA]</scope>
    <source>
        <strain evidence="1 2">K6013</strain>
    </source>
</reference>
<keyword evidence="2" id="KW-1185">Reference proteome</keyword>
<protein>
    <submittedName>
        <fullName evidence="1">Phage tail protein I</fullName>
    </submittedName>
</protein>
<comment type="caution">
    <text evidence="1">The sequence shown here is derived from an EMBL/GenBank/DDBJ whole genome shotgun (WGS) entry which is preliminary data.</text>
</comment>
<dbReference type="Proteomes" id="UP000187408">
    <property type="component" value="Unassembled WGS sequence"/>
</dbReference>